<dbReference type="EMBL" id="RBLG01000002">
    <property type="protein sequence ID" value="RKS53775.1"/>
    <property type="molecule type" value="Genomic_DNA"/>
</dbReference>
<protein>
    <recommendedName>
        <fullName evidence="3">VWFA domain-containing protein</fullName>
    </recommendedName>
</protein>
<keyword evidence="2" id="KW-1185">Reference proteome</keyword>
<sequence length="313" mass="36213">MNFKSSIYYVAIFSFAFISCGQDPKEEKNLVESTAILQAEGSIDCPAYINKNKPNNLNISILLDLSDRIEQPKSIEKDVAYLGSLSKAFTNHIKTKKLVLLEDRIQLFFNPEPSSSKINEIAEKLKISFTKNTPKELIEQTQKLYKTEPIKLYEFAKNDAKGIKENYPGSDIWRFFKDNVRDYSMDNCHRNILVILTDGYMYFDKTEMKEGGRTSYLTPKYLSKLNLKKSNWREEMQKQDLGFIPAAKDLEDLEVLVIGINSLNDDNPYTLDIIQEYWSQWFREMGIPEGNYKIKNAVIPSNMEGVILDFINK</sequence>
<dbReference type="AlphaFoldDB" id="A0A495PVH2"/>
<gene>
    <name evidence="1" type="ORF">BC962_2031</name>
</gene>
<evidence type="ECO:0000313" key="1">
    <source>
        <dbReference type="EMBL" id="RKS53775.1"/>
    </source>
</evidence>
<evidence type="ECO:0008006" key="3">
    <source>
        <dbReference type="Google" id="ProtNLM"/>
    </source>
</evidence>
<dbReference type="RefSeq" id="WP_121345849.1">
    <property type="nucleotide sequence ID" value="NZ_RBLG01000002.1"/>
</dbReference>
<organism evidence="1 2">
    <name type="scientific">Gillisia mitskevichiae</name>
    <dbReference type="NCBI Taxonomy" id="270921"/>
    <lineage>
        <taxon>Bacteria</taxon>
        <taxon>Pseudomonadati</taxon>
        <taxon>Bacteroidota</taxon>
        <taxon>Flavobacteriia</taxon>
        <taxon>Flavobacteriales</taxon>
        <taxon>Flavobacteriaceae</taxon>
        <taxon>Gillisia</taxon>
    </lineage>
</organism>
<name>A0A495PVH2_9FLAO</name>
<dbReference type="OrthoDB" id="945646at2"/>
<evidence type="ECO:0000313" key="2">
    <source>
        <dbReference type="Proteomes" id="UP000276282"/>
    </source>
</evidence>
<dbReference type="Proteomes" id="UP000276282">
    <property type="component" value="Unassembled WGS sequence"/>
</dbReference>
<reference evidence="1 2" key="1">
    <citation type="submission" date="2018-10" db="EMBL/GenBank/DDBJ databases">
        <title>Genomic Encyclopedia of Archaeal and Bacterial Type Strains, Phase II (KMG-II): from individual species to whole genera.</title>
        <authorList>
            <person name="Goeker M."/>
        </authorList>
    </citation>
    <scope>NUCLEOTIDE SEQUENCE [LARGE SCALE GENOMIC DNA]</scope>
    <source>
        <strain evidence="1 2">DSM 19839</strain>
    </source>
</reference>
<proteinExistence type="predicted"/>
<dbReference type="PROSITE" id="PS51257">
    <property type="entry name" value="PROKAR_LIPOPROTEIN"/>
    <property type="match status" value="1"/>
</dbReference>
<accession>A0A495PVH2</accession>
<comment type="caution">
    <text evidence="1">The sequence shown here is derived from an EMBL/GenBank/DDBJ whole genome shotgun (WGS) entry which is preliminary data.</text>
</comment>